<feature type="transmembrane region" description="Helical" evidence="7">
    <location>
        <begin position="340"/>
        <end position="367"/>
    </location>
</feature>
<feature type="transmembrane region" description="Helical" evidence="7">
    <location>
        <begin position="640"/>
        <end position="662"/>
    </location>
</feature>
<dbReference type="GO" id="GO:0098797">
    <property type="term" value="C:plasma membrane protein complex"/>
    <property type="evidence" value="ECO:0007669"/>
    <property type="project" value="TreeGrafter"/>
</dbReference>
<keyword evidence="6 7" id="KW-0472">Membrane</keyword>
<feature type="domain" description="ABC3 transporter permease C-terminal" evidence="8">
    <location>
        <begin position="251"/>
        <end position="371"/>
    </location>
</feature>
<dbReference type="GO" id="GO:0044874">
    <property type="term" value="P:lipoprotein localization to outer membrane"/>
    <property type="evidence" value="ECO:0007669"/>
    <property type="project" value="TreeGrafter"/>
</dbReference>
<dbReference type="PANTHER" id="PTHR30489">
    <property type="entry name" value="LIPOPROTEIN-RELEASING SYSTEM TRANSMEMBRANE PROTEIN LOLE"/>
    <property type="match status" value="1"/>
</dbReference>
<dbReference type="AlphaFoldDB" id="A0A4R9K2F3"/>
<evidence type="ECO:0000256" key="7">
    <source>
        <dbReference type="SAM" id="Phobius"/>
    </source>
</evidence>
<keyword evidence="4 7" id="KW-0812">Transmembrane</keyword>
<dbReference type="Pfam" id="PF02687">
    <property type="entry name" value="FtsX"/>
    <property type="match status" value="2"/>
</dbReference>
<evidence type="ECO:0000256" key="5">
    <source>
        <dbReference type="ARBA" id="ARBA00022989"/>
    </source>
</evidence>
<evidence type="ECO:0000256" key="2">
    <source>
        <dbReference type="ARBA" id="ARBA00005236"/>
    </source>
</evidence>
<comment type="subcellular location">
    <subcellularLocation>
        <location evidence="1">Cell membrane</location>
        <topology evidence="1">Multi-pass membrane protein</topology>
    </subcellularLocation>
</comment>
<gene>
    <name evidence="9" type="ORF">EHQ58_08650</name>
</gene>
<evidence type="ECO:0000256" key="6">
    <source>
        <dbReference type="ARBA" id="ARBA00023136"/>
    </source>
</evidence>
<evidence type="ECO:0000256" key="1">
    <source>
        <dbReference type="ARBA" id="ARBA00004651"/>
    </source>
</evidence>
<sequence>MRFQAITIGFVIVAGITYLVGSLASYHSLHAARESFYANQRFAEGFVYLNRAPNHITKQIEAIEGLDIIESRISKEVVLDFPGEILPSAALLISLSENLNQVIVRSGRIPDNADEVIVSESFAKANHFVPGSYLVAIINGKKTKLTITGTALSPEFVYVFRPGSLMPDDKHYGILWMKRDAIEAALNMEGAFNQIIFNFSVDGTGKRNIALKHIDSVLKPFGGIGANERNKLPSDSFLKDEFKQLRTTAVFLPSIFLAVAAFLLHIITSRLISKEREQIATLKALGYSNNEICLHYLKLISVITTASAITGISLGFYIGILLTNLYGEYYHFPNLKPSFPFYLVIVGFCIGLLSGLLGSLTSLLSIIKLDPASAMRPPSPEVYQFHWMERLIPKLRSRMRMVIRNLFKRPLRTILTILGLSMSVMIMILGSFIKDTISVLMETQFELIQRESISIVFPTIVKENVSLEILGNHGVLEAEGIRIVPVKLKNGNLTKDTVLYGLSPDSQLRRNLDRSLKKISLPLEGLLVNQTLAEKLNLQVGDKIWLEVLEGNRSEKEVTVVALVNEFLGQGLYMNRKDVNSMLLEGNVINQIYLRMDPLEENRFIQKSKELPKVSGIVSKSGLLRAFKDMMVRTMQSTSFFITLFTAIISIGVVFNTAMIALSERTYELGSLRILGFSMNEVFEILVYELMILIIAAIPFGCLFGYYISNLMVNMNDTEGFRIPATVSASTYLSAIGLMLFTSGISFVILYRKLKSMDLLSVLKVRE</sequence>
<feature type="transmembrane region" description="Helical" evidence="7">
    <location>
        <begin position="250"/>
        <end position="272"/>
    </location>
</feature>
<dbReference type="InterPro" id="IPR051447">
    <property type="entry name" value="Lipoprotein-release_system"/>
</dbReference>
<feature type="transmembrane region" description="Helical" evidence="7">
    <location>
        <begin position="683"/>
        <end position="709"/>
    </location>
</feature>
<feature type="transmembrane region" description="Helical" evidence="7">
    <location>
        <begin position="729"/>
        <end position="751"/>
    </location>
</feature>
<dbReference type="Proteomes" id="UP000297693">
    <property type="component" value="Unassembled WGS sequence"/>
</dbReference>
<keyword evidence="10" id="KW-1185">Reference proteome</keyword>
<feature type="domain" description="ABC3 transporter permease C-terminal" evidence="8">
    <location>
        <begin position="641"/>
        <end position="758"/>
    </location>
</feature>
<dbReference type="RefSeq" id="WP_135623495.1">
    <property type="nucleotide sequence ID" value="NZ_RQGD01000024.1"/>
</dbReference>
<feature type="transmembrane region" description="Helical" evidence="7">
    <location>
        <begin position="293"/>
        <end position="320"/>
    </location>
</feature>
<keyword evidence="5 7" id="KW-1133">Transmembrane helix</keyword>
<keyword evidence="3" id="KW-1003">Cell membrane</keyword>
<evidence type="ECO:0000313" key="10">
    <source>
        <dbReference type="Proteomes" id="UP000297693"/>
    </source>
</evidence>
<protein>
    <submittedName>
        <fullName evidence="9">ABC transporter permease</fullName>
    </submittedName>
</protein>
<feature type="transmembrane region" description="Helical" evidence="7">
    <location>
        <begin position="414"/>
        <end position="433"/>
    </location>
</feature>
<comment type="similarity">
    <text evidence="2">Belongs to the ABC-4 integral membrane protein family. LolC/E subfamily.</text>
</comment>
<dbReference type="OrthoDB" id="5137249at2"/>
<evidence type="ECO:0000313" key="9">
    <source>
        <dbReference type="EMBL" id="TGL59306.1"/>
    </source>
</evidence>
<evidence type="ECO:0000256" key="3">
    <source>
        <dbReference type="ARBA" id="ARBA00022475"/>
    </source>
</evidence>
<proteinExistence type="inferred from homology"/>
<dbReference type="PANTHER" id="PTHR30489:SF0">
    <property type="entry name" value="LIPOPROTEIN-RELEASING SYSTEM TRANSMEMBRANE PROTEIN LOLE"/>
    <property type="match status" value="1"/>
</dbReference>
<reference evidence="9" key="1">
    <citation type="journal article" date="2019" name="PLoS Negl. Trop. Dis.">
        <title>Revisiting the worldwide diversity of Leptospira species in the environment.</title>
        <authorList>
            <person name="Vincent A.T."/>
            <person name="Schiettekatte O."/>
            <person name="Bourhy P."/>
            <person name="Veyrier F.J."/>
            <person name="Picardeau M."/>
        </authorList>
    </citation>
    <scope>NUCLEOTIDE SEQUENCE [LARGE SCALE GENOMIC DNA]</scope>
    <source>
        <strain evidence="9">201702476</strain>
    </source>
</reference>
<dbReference type="InterPro" id="IPR003838">
    <property type="entry name" value="ABC3_permease_C"/>
</dbReference>
<comment type="caution">
    <text evidence="9">The sequence shown here is derived from an EMBL/GenBank/DDBJ whole genome shotgun (WGS) entry which is preliminary data.</text>
</comment>
<feature type="transmembrane region" description="Helical" evidence="7">
    <location>
        <begin position="7"/>
        <end position="26"/>
    </location>
</feature>
<evidence type="ECO:0000256" key="4">
    <source>
        <dbReference type="ARBA" id="ARBA00022692"/>
    </source>
</evidence>
<evidence type="ECO:0000259" key="8">
    <source>
        <dbReference type="Pfam" id="PF02687"/>
    </source>
</evidence>
<name>A0A4R9K2F3_9LEPT</name>
<dbReference type="EMBL" id="RQGD01000024">
    <property type="protein sequence ID" value="TGL59306.1"/>
    <property type="molecule type" value="Genomic_DNA"/>
</dbReference>
<organism evidence="9 10">
    <name type="scientific">Leptospira ognonensis</name>
    <dbReference type="NCBI Taxonomy" id="2484945"/>
    <lineage>
        <taxon>Bacteria</taxon>
        <taxon>Pseudomonadati</taxon>
        <taxon>Spirochaetota</taxon>
        <taxon>Spirochaetia</taxon>
        <taxon>Leptospirales</taxon>
        <taxon>Leptospiraceae</taxon>
        <taxon>Leptospira</taxon>
    </lineage>
</organism>
<accession>A0A4R9K2F3</accession>